<reference evidence="3" key="1">
    <citation type="submission" date="2021-01" db="EMBL/GenBank/DDBJ databases">
        <authorList>
            <person name="Corre E."/>
            <person name="Pelletier E."/>
            <person name="Niang G."/>
            <person name="Scheremetjew M."/>
            <person name="Finn R."/>
            <person name="Kale V."/>
            <person name="Holt S."/>
            <person name="Cochrane G."/>
            <person name="Meng A."/>
            <person name="Brown T."/>
            <person name="Cohen L."/>
        </authorList>
    </citation>
    <scope>NUCLEOTIDE SEQUENCE</scope>
    <source>
        <strain evidence="3">SAG 11-49</strain>
    </source>
</reference>
<organism evidence="3">
    <name type="scientific">Chlamydomonas leiostraca</name>
    <dbReference type="NCBI Taxonomy" id="1034604"/>
    <lineage>
        <taxon>Eukaryota</taxon>
        <taxon>Viridiplantae</taxon>
        <taxon>Chlorophyta</taxon>
        <taxon>core chlorophytes</taxon>
        <taxon>Chlorophyceae</taxon>
        <taxon>CS clade</taxon>
        <taxon>Chlamydomonadales</taxon>
        <taxon>Chlamydomonadaceae</taxon>
        <taxon>Chlamydomonas</taxon>
    </lineage>
</organism>
<feature type="compositionally biased region" description="Basic residues" evidence="1">
    <location>
        <begin position="116"/>
        <end position="132"/>
    </location>
</feature>
<evidence type="ECO:0008006" key="4">
    <source>
        <dbReference type="Google" id="ProtNLM"/>
    </source>
</evidence>
<feature type="chain" id="PRO_5031360730" description="C-type lectin domain-containing protein" evidence="2">
    <location>
        <begin position="20"/>
        <end position="251"/>
    </location>
</feature>
<evidence type="ECO:0000313" key="3">
    <source>
        <dbReference type="EMBL" id="CAD8684482.1"/>
    </source>
</evidence>
<feature type="region of interest" description="Disordered" evidence="1">
    <location>
        <begin position="99"/>
        <end position="132"/>
    </location>
</feature>
<evidence type="ECO:0000256" key="1">
    <source>
        <dbReference type="SAM" id="MobiDB-lite"/>
    </source>
</evidence>
<dbReference type="AlphaFoldDB" id="A0A7S0RQE2"/>
<sequence length="251" mass="27523">MRLLLVVLAFALAVTLGSSGPVKYGARWTAGDKTFVQILTPLNWTLASEACQQANATLVSWGSMEDIESSFYNESMTGTAEYEPFYLGLRIKLPPKSANAQLRRMKPPPPPPKPPGKGKGKGKKPPPPQKKHMRLLQAVEDAVAAGEDLSSNKLTNMRKLQQSWTEAGAEQKLLQNSGFTWSDGSSTLYIRTQTMYMTLRECAQAADKNVQAECCAYVYNAGADAYDGHAPLINFQPCKIKTAFVCQKEAK</sequence>
<evidence type="ECO:0000256" key="2">
    <source>
        <dbReference type="SAM" id="SignalP"/>
    </source>
</evidence>
<dbReference type="Gene3D" id="3.10.100.10">
    <property type="entry name" value="Mannose-Binding Protein A, subunit A"/>
    <property type="match status" value="1"/>
</dbReference>
<dbReference type="InterPro" id="IPR016187">
    <property type="entry name" value="CTDL_fold"/>
</dbReference>
<dbReference type="EMBL" id="HBFB01020981">
    <property type="protein sequence ID" value="CAD8684482.1"/>
    <property type="molecule type" value="Transcribed_RNA"/>
</dbReference>
<feature type="signal peptide" evidence="2">
    <location>
        <begin position="1"/>
        <end position="19"/>
    </location>
</feature>
<proteinExistence type="predicted"/>
<name>A0A7S0RQE2_9CHLO</name>
<gene>
    <name evidence="3" type="ORF">CLEI1391_LOCUS11806</name>
</gene>
<protein>
    <recommendedName>
        <fullName evidence="4">C-type lectin domain-containing protein</fullName>
    </recommendedName>
</protein>
<dbReference type="InterPro" id="IPR016186">
    <property type="entry name" value="C-type_lectin-like/link_sf"/>
</dbReference>
<keyword evidence="2" id="KW-0732">Signal</keyword>
<accession>A0A7S0RQE2</accession>
<dbReference type="SUPFAM" id="SSF56436">
    <property type="entry name" value="C-type lectin-like"/>
    <property type="match status" value="1"/>
</dbReference>